<organism evidence="3 4">
    <name type="scientific">Desmophyllum pertusum</name>
    <dbReference type="NCBI Taxonomy" id="174260"/>
    <lineage>
        <taxon>Eukaryota</taxon>
        <taxon>Metazoa</taxon>
        <taxon>Cnidaria</taxon>
        <taxon>Anthozoa</taxon>
        <taxon>Hexacorallia</taxon>
        <taxon>Scleractinia</taxon>
        <taxon>Caryophylliina</taxon>
        <taxon>Caryophylliidae</taxon>
        <taxon>Desmophyllum</taxon>
    </lineage>
</organism>
<evidence type="ECO:0000313" key="3">
    <source>
        <dbReference type="EMBL" id="KAJ7356234.1"/>
    </source>
</evidence>
<feature type="region of interest" description="Disordered" evidence="1">
    <location>
        <begin position="2352"/>
        <end position="2380"/>
    </location>
</feature>
<feature type="region of interest" description="Disordered" evidence="1">
    <location>
        <begin position="2112"/>
        <end position="2155"/>
    </location>
</feature>
<feature type="region of interest" description="Disordered" evidence="1">
    <location>
        <begin position="2178"/>
        <end position="2232"/>
    </location>
</feature>
<proteinExistence type="predicted"/>
<dbReference type="InterPro" id="IPR056741">
    <property type="entry name" value="BLTP1_M"/>
</dbReference>
<keyword evidence="4" id="KW-1185">Reference proteome</keyword>
<dbReference type="OrthoDB" id="10051416at2759"/>
<gene>
    <name evidence="3" type="ORF">OS493_025988</name>
</gene>
<feature type="region of interest" description="Disordered" evidence="1">
    <location>
        <begin position="2634"/>
        <end position="2714"/>
    </location>
</feature>
<feature type="compositionally biased region" description="Polar residues" evidence="1">
    <location>
        <begin position="2433"/>
        <end position="2443"/>
    </location>
</feature>
<evidence type="ECO:0000313" key="4">
    <source>
        <dbReference type="Proteomes" id="UP001163046"/>
    </source>
</evidence>
<reference evidence="3" key="1">
    <citation type="submission" date="2023-01" db="EMBL/GenBank/DDBJ databases">
        <title>Genome assembly of the deep-sea coral Lophelia pertusa.</title>
        <authorList>
            <person name="Herrera S."/>
            <person name="Cordes E."/>
        </authorList>
    </citation>
    <scope>NUCLEOTIDE SEQUENCE</scope>
    <source>
        <strain evidence="3">USNM1676648</strain>
        <tissue evidence="3">Polyp</tissue>
    </source>
</reference>
<feature type="region of interest" description="Disordered" evidence="1">
    <location>
        <begin position="2556"/>
        <end position="2576"/>
    </location>
</feature>
<feature type="compositionally biased region" description="Low complexity" evidence="1">
    <location>
        <begin position="823"/>
        <end position="835"/>
    </location>
</feature>
<feature type="compositionally biased region" description="Low complexity" evidence="1">
    <location>
        <begin position="2745"/>
        <end position="2765"/>
    </location>
</feature>
<evidence type="ECO:0000259" key="2">
    <source>
        <dbReference type="SMART" id="SM01220"/>
    </source>
</evidence>
<accession>A0A9W9YL83</accession>
<sequence length="3054" mass="337805">MIPPEQRHFNITNNLKETEPQEDFIIPGVPQFTYQDGAKIEFPLLVKKTQRRTDGDDWHEEEDASSSSSESVFSHNVTVKAASPAQDTQGEAKNEDARYLSSISRQDSILHPALVVDQVHDKCVDATESLYHRREIEASAVVAPADTLSLPVSQEPKQKQMVVFFSTSKINFCFLQVACVDSSESPRSPDSVMEEEKPPSVSLLAGTISGITAELLSVRRKPADDEPEVVQRKDSAVSAPIVSTSTKQSVKNVDLQSPTNEDSSLPTKKAPRHRNTMTTGCATCAQVHFQLRKLCDKEDIENCVTTAIPEESSRCKFQVNNSSYISFTEGFETHSVERSKTLSLLMLECGLDNVSFKAGSECASGSEVLPKIRDKRRASGYQNEFRTLSFGKESSKTGTTEPHAYNNPMFDRESGLPGMRANLSEQERGSDASFSHVSSLPSSRGSVSSSSGNDSDKESDADDDDVTKPLLRGAGDRFDAKGKDNSDSAKLEEIEPNDAELARRTDVTMNFTNIWFNLSSPSSFKTVPSNYHLYNSLVTTAVPFVTAWISPVTQLKSILDKREKNQQRFLNSVFGCLLSQALPEYGRIPKAHTVSCGSTEKSKFLQEDHSSQLIYILRRQLTGSKLNKIKHSLAMKPSIPENEHLVKGIFALARQWKCFLAGTEKGEVAFYGSSSLKRRVVGRGVLTQRDRAILLREERASRQEDTPLNLKVPGITETVHESPVFTNVDQSKDQGESPTDTPVKTAKDSLALELEPLVTAKPSPVPPARLDVPRPKREISQESDSDSDYSPPTTIRKPPKGTSFAEGKKMGHHKQLSLYSWLSSPPTTSPPTSQTKAAAEGGLERKTVEQIKDSISKPMSPEKPVLFSDMVSVPTSGKQIKDERETFKNFLQAINLMPRVAKQQDTASTFSVSTKLRYLHVHLVDGGFDNLAKKGKGKGKNRVEVEDRSKRRRQERDPVFIARDFVVRFLRDETPLDILSNKTLNTSFHSDEESSKLSQIKFTVGCGNITQRVNLSFVRLVLLVVDMLDLLSDFISKGDESPVPLTSADASLMSPEDRTDGAQPVKSRVPHGAVKCWRIMYQVVDLYSSLPREAKNKGFMRRNTIGRVLGADRMSPDKPREVKIDIEDGPTEDRRRRRAHSPASPEKRRSAASRSTTEATTITDQEDAQSVIPLSTVFGVVTLPRVKLLASIGGLILETEIREMSVSFSRKEEAETNCEGQVKSSVTGHVGKTKVDLKETSKSVTGTVVSCSLSRSHALYSSVTQGSEEKGNALVTLGMIDIDIPQHPVALHSMMTRSSRTISRHISEIQTQRSVIRSMASFDISSQSRLMGHRLSAVPSEISKFTQLMSPSTTVKPFAPWDRVDGASPLPTVSRISFTCVLKGFGLGASLLPSLRAEYKMGRITGSGRTGKNSTFKLAMPVHSLSFTSKVQSLDNTIPPATVVELPPVNVQGELISKPPRTVRNKDGPAENEDSLRRRSSTKTHLYMSAEIGAFQHSLTTDLLNHLVFVQKSFMKEVNDVLQRVSGESQPVPLWRTASTEDVDTMKEKEFPLLYSLRLNLKGIQVTATTPSSTAVRLDTGVMALEVSNSAPSTNLLPGQLRRSSSYVKLFGKAHVDVNLSLGQFVKSHNIDNEFDFQQLAYFKTRIGVSNSFQDSRSLAGTEDKETFLVTLTKPCLYVQQVAFDKAVLVYLNYKNAYEHWNEQRLALNKEVHFATQAVLDKLPQRPPSSQLSGSLFLQLTVDQLGVCIPLYNGNQGVAQGFQMRYAEQEPGPAMVLRVEQMLLTCCSNVSFVSKGKFSSFSLWFANKFDTDTEDWKPNFETGPMMRCSRCVVPEGTYELCSRTQRYPVIPDMIKAGKWVMSFQWRMRGIELHCDTNIGKHLSSLGQTLTALAGEQDVANIDSVTELQDRDPSLETAARGRDEVDNMEGAVDGRKSKNIEKNMWEQARKVNELRRKSDVESYIMEQETRRLQDLESAVFNEFRKGFRKKLRRHSRSGRPMLPKIMESDRSHLHRRKAMSEKVRGSRTRSRVRRKASSDLDEMESEMVEMGSNSSTPQRSGRRSTSDAPLITCEDDSENAIFGKRSPSLPDLLNVGINVSKSTHEDPLLLRSSLQQEGEGTTGPRVTFRTASESDYDSGASQKSVAMQQQQQQQQQNLDFELDVAVDIDSGKCVFYPADDGEKEETPDAKTSGKRFQLFDPTRGKLSTPVFQTTLGQKRPQKQATQEKSSLPEDTKLLLPAVEVRVHYHSNIDSETVGLPGTPVTPVSPSGDTPTIWVPEDNTDSESSTTVYPETPDQGGSGMDTPHFGTASNRKIVKKAGLYVWVLFQALPQEMVLKPRLLDFIEQALQPISVPDEDETVDGGELASGDDSDTEGEVGGSVVSSSMSEYSSFPVDVVVVIRVQPSDIRFSCLPVSRVECMLRLPALDVVFSSNSSPNKSLLQTPSSRLSSRDPSRLRMDQLDSTLTPSSLTFDSGGISFTMCLSRFSFCIFHPYGKQHTGLGRTSSSPSAEQEENAEEDRPRFRFASSQPLSGKKDSLSLNVEFVKFNLSRRRVGSAGGVTEDKTRTPSPDLLAGTGTGSSTVVKVSGICDIGSATFNYDMRRLNEILDFPKAWYKRGLVQRLFLGKEGSYATKTSATGSEMDPDVPTPNAPTDEDMKRRSSSLNEKDTPAATPAGLRKLSLFRSMSESHEETVPSTPVKSPPSKHKPGHRKVASSGSAFFGLLPTSPSLFRSMTMSGTRHGLLSPSVTSPPSTRRRSMSSGRKTGTPERPELKVIESSSETEVDGPLSHSSSSSLGGTRSKWETVVVVAVNLSRLDMSTNMGSVMGQTLWSTSDLRSQCHVTLTNTGRRELKGSMSVRQALYEARSGIVGGHIEIQELKMRADINEERGCDPQHLIHLSLRYAEARIDYMGTCILMGNLSAFKTDLRDEWTLQETKSPSTDSLFEQEREPVNAKIYMHGDLAWNDFKFMICRSTTPDMVKMIAKIQEFVTQQHRNSIRALSSLRPQIPLITGDVMSSLSSPVSTASPVGGKEENKDGRSCFLCFCVLMLLLLL</sequence>
<feature type="compositionally biased region" description="Basic and acidic residues" evidence="1">
    <location>
        <begin position="1464"/>
        <end position="1477"/>
    </location>
</feature>
<dbReference type="PANTHER" id="PTHR31640:SF1">
    <property type="entry name" value="BRIDGE-LIKE LIPID TRANSFER PROTEIN FAMILY MEMBER 1"/>
    <property type="match status" value="1"/>
</dbReference>
<feature type="compositionally biased region" description="Basic and acidic residues" evidence="1">
    <location>
        <begin position="1114"/>
        <end position="1134"/>
    </location>
</feature>
<dbReference type="InterPro" id="IPR033616">
    <property type="entry name" value="BLTP1"/>
</dbReference>
<feature type="region of interest" description="Disordered" evidence="1">
    <location>
        <begin position="2500"/>
        <end position="2534"/>
    </location>
</feature>
<feature type="compositionally biased region" description="Basic and acidic residues" evidence="1">
    <location>
        <begin position="2655"/>
        <end position="2669"/>
    </location>
</feature>
<feature type="region of interest" description="Disordered" evidence="1">
    <location>
        <begin position="383"/>
        <end position="496"/>
    </location>
</feature>
<feature type="region of interest" description="Disordered" evidence="1">
    <location>
        <begin position="1110"/>
        <end position="1164"/>
    </location>
</feature>
<feature type="compositionally biased region" description="Basic and acidic residues" evidence="1">
    <location>
        <begin position="2766"/>
        <end position="2775"/>
    </location>
</feature>
<dbReference type="EMBL" id="MU827323">
    <property type="protein sequence ID" value="KAJ7356234.1"/>
    <property type="molecule type" value="Genomic_DNA"/>
</dbReference>
<feature type="compositionally biased region" description="Basic and acidic residues" evidence="1">
    <location>
        <begin position="474"/>
        <end position="493"/>
    </location>
</feature>
<feature type="compositionally biased region" description="Polar residues" evidence="1">
    <location>
        <begin position="2208"/>
        <end position="2228"/>
    </location>
</feature>
<feature type="region of interest" description="Disordered" evidence="1">
    <location>
        <begin position="2737"/>
        <end position="2798"/>
    </location>
</feature>
<feature type="region of interest" description="Disordered" evidence="1">
    <location>
        <begin position="2254"/>
        <end position="2273"/>
    </location>
</feature>
<feature type="region of interest" description="Disordered" evidence="1">
    <location>
        <begin position="1045"/>
        <end position="1067"/>
    </location>
</feature>
<dbReference type="Proteomes" id="UP001163046">
    <property type="component" value="Unassembled WGS sequence"/>
</dbReference>
<dbReference type="InterPro" id="IPR056742">
    <property type="entry name" value="BLTP1_C"/>
</dbReference>
<feature type="compositionally biased region" description="Low complexity" evidence="1">
    <location>
        <begin position="1152"/>
        <end position="1163"/>
    </location>
</feature>
<feature type="compositionally biased region" description="Low complexity" evidence="1">
    <location>
        <begin position="435"/>
        <end position="453"/>
    </location>
</feature>
<dbReference type="GO" id="GO:0048488">
    <property type="term" value="P:synaptic vesicle endocytosis"/>
    <property type="evidence" value="ECO:0007669"/>
    <property type="project" value="TreeGrafter"/>
</dbReference>
<feature type="region of interest" description="Disordered" evidence="1">
    <location>
        <begin position="1990"/>
        <end position="2072"/>
    </location>
</feature>
<evidence type="ECO:0000256" key="1">
    <source>
        <dbReference type="SAM" id="MobiDB-lite"/>
    </source>
</evidence>
<protein>
    <recommendedName>
        <fullName evidence="2">Bridge-like lipid transfer protein family member 1 C-terminal domain-containing protein</fullName>
    </recommendedName>
</protein>
<name>A0A9W9YL83_9CNID</name>
<feature type="domain" description="Bridge-like lipid transfer protein family member 1 C-terminal" evidence="2">
    <location>
        <begin position="2789"/>
        <end position="3053"/>
    </location>
</feature>
<feature type="compositionally biased region" description="Acidic residues" evidence="1">
    <location>
        <begin position="2354"/>
        <end position="2375"/>
    </location>
</feature>
<feature type="region of interest" description="Disordered" evidence="1">
    <location>
        <begin position="2279"/>
        <end position="2305"/>
    </location>
</feature>
<dbReference type="PANTHER" id="PTHR31640">
    <property type="entry name" value="TRANSMEMBRANE PROTEIN KIAA1109"/>
    <property type="match status" value="1"/>
</dbReference>
<feature type="compositionally biased region" description="Basic and acidic residues" evidence="1">
    <location>
        <begin position="221"/>
        <end position="235"/>
    </location>
</feature>
<dbReference type="Pfam" id="PF25040">
    <property type="entry name" value="BLTP1_C"/>
    <property type="match status" value="4"/>
</dbReference>
<feature type="region of interest" description="Disordered" evidence="1">
    <location>
        <begin position="50"/>
        <end position="75"/>
    </location>
</feature>
<feature type="region of interest" description="Disordered" evidence="1">
    <location>
        <begin position="221"/>
        <end position="274"/>
    </location>
</feature>
<dbReference type="GO" id="GO:0098793">
    <property type="term" value="C:presynapse"/>
    <property type="evidence" value="ECO:0007669"/>
    <property type="project" value="GOC"/>
</dbReference>
<feature type="compositionally biased region" description="Polar residues" evidence="1">
    <location>
        <begin position="241"/>
        <end position="266"/>
    </location>
</feature>
<dbReference type="Pfam" id="PF25039">
    <property type="entry name" value="BLTP1_M"/>
    <property type="match status" value="2"/>
</dbReference>
<feature type="compositionally biased region" description="Basic and acidic residues" evidence="1">
    <location>
        <begin position="771"/>
        <end position="780"/>
    </location>
</feature>
<feature type="region of interest" description="Disordered" evidence="1">
    <location>
        <begin position="2433"/>
        <end position="2454"/>
    </location>
</feature>
<dbReference type="SMART" id="SM01220">
    <property type="entry name" value="FSA_C"/>
    <property type="match status" value="1"/>
</dbReference>
<feature type="compositionally biased region" description="Basic residues" evidence="1">
    <location>
        <begin position="2703"/>
        <end position="2713"/>
    </location>
</feature>
<feature type="compositionally biased region" description="Polar residues" evidence="1">
    <location>
        <begin position="2128"/>
        <end position="2146"/>
    </location>
</feature>
<feature type="compositionally biased region" description="Basic residues" evidence="1">
    <location>
        <begin position="2024"/>
        <end position="2034"/>
    </location>
</feature>
<feature type="region of interest" description="Disordered" evidence="1">
    <location>
        <begin position="1454"/>
        <end position="1481"/>
    </location>
</feature>
<feature type="region of interest" description="Disordered" evidence="1">
    <location>
        <begin position="702"/>
        <end position="846"/>
    </location>
</feature>
<comment type="caution">
    <text evidence="3">The sequence shown here is derived from an EMBL/GenBank/DDBJ whole genome shotgun (WGS) entry which is preliminary data.</text>
</comment>
<feature type="compositionally biased region" description="Low complexity" evidence="1">
    <location>
        <begin position="65"/>
        <end position="74"/>
    </location>
</feature>